<dbReference type="HOGENOM" id="CLU_079475_1_0_1"/>
<dbReference type="AlphaFoldDB" id="C4Y256"/>
<evidence type="ECO:0000313" key="2">
    <source>
        <dbReference type="EMBL" id="EEQ38164.1"/>
    </source>
</evidence>
<dbReference type="GO" id="GO:0017168">
    <property type="term" value="F:5-oxoprolinase (ATP-hydrolyzing) activity"/>
    <property type="evidence" value="ECO:0007669"/>
    <property type="project" value="TreeGrafter"/>
</dbReference>
<organism evidence="2 3">
    <name type="scientific">Clavispora lusitaniae (strain ATCC 42720)</name>
    <name type="common">Yeast</name>
    <name type="synonym">Candida lusitaniae</name>
    <dbReference type="NCBI Taxonomy" id="306902"/>
    <lineage>
        <taxon>Eukaryota</taxon>
        <taxon>Fungi</taxon>
        <taxon>Dikarya</taxon>
        <taxon>Ascomycota</taxon>
        <taxon>Saccharomycotina</taxon>
        <taxon>Pichiomycetes</taxon>
        <taxon>Metschnikowiaceae</taxon>
        <taxon>Clavispora</taxon>
    </lineage>
</organism>
<name>C4Y256_CLAL4</name>
<accession>C4Y256</accession>
<dbReference type="InParanoid" id="C4Y256"/>
<evidence type="ECO:0000259" key="1">
    <source>
        <dbReference type="Pfam" id="PF02538"/>
    </source>
</evidence>
<dbReference type="PANTHER" id="PTHR11365:SF2">
    <property type="entry name" value="5-OXOPROLINASE"/>
    <property type="match status" value="1"/>
</dbReference>
<dbReference type="KEGG" id="clu:CLUG_02288"/>
<protein>
    <recommendedName>
        <fullName evidence="1">Hydantoinase B/oxoprolinase domain-containing protein</fullName>
    </recommendedName>
</protein>
<dbReference type="Proteomes" id="UP000007703">
    <property type="component" value="Unassembled WGS sequence"/>
</dbReference>
<dbReference type="InterPro" id="IPR045079">
    <property type="entry name" value="Oxoprolinase-like"/>
</dbReference>
<proteinExistence type="predicted"/>
<feature type="domain" description="Hydantoinase B/oxoprolinase" evidence="1">
    <location>
        <begin position="1"/>
        <end position="124"/>
    </location>
</feature>
<dbReference type="GO" id="GO:0006749">
    <property type="term" value="P:glutathione metabolic process"/>
    <property type="evidence" value="ECO:0007669"/>
    <property type="project" value="TreeGrafter"/>
</dbReference>
<dbReference type="Pfam" id="PF02538">
    <property type="entry name" value="Hydantoinase_B"/>
    <property type="match status" value="1"/>
</dbReference>
<dbReference type="VEuPathDB" id="FungiDB:CLUG_02288"/>
<dbReference type="GO" id="GO:0005829">
    <property type="term" value="C:cytosol"/>
    <property type="evidence" value="ECO:0007669"/>
    <property type="project" value="TreeGrafter"/>
</dbReference>
<gene>
    <name evidence="2" type="ORF">CLUG_02288</name>
</gene>
<dbReference type="InterPro" id="IPR003692">
    <property type="entry name" value="Hydantoinase_B"/>
</dbReference>
<dbReference type="EMBL" id="CH408077">
    <property type="protein sequence ID" value="EEQ38164.1"/>
    <property type="molecule type" value="Genomic_DNA"/>
</dbReference>
<sequence>MTNTRITDAEVFERRYPVLIREFSIRENSGGAGAHRGGNGVVRDIEFRVPVTASILSERRVVPPHGLEGGSDGERGFNVWVRKVKDADGNVVTRSVNVGGKATVQALAGDRFVINTPGGGGFGPVSESLPTEKKKHQHFAGTGQVSIRNTAQLTN</sequence>
<dbReference type="STRING" id="306902.C4Y256"/>
<evidence type="ECO:0000313" key="3">
    <source>
        <dbReference type="Proteomes" id="UP000007703"/>
    </source>
</evidence>
<dbReference type="OMA" id="KILFCKA"/>
<dbReference type="PANTHER" id="PTHR11365">
    <property type="entry name" value="5-OXOPROLINASE RELATED"/>
    <property type="match status" value="1"/>
</dbReference>
<reference evidence="2 3" key="1">
    <citation type="journal article" date="2009" name="Nature">
        <title>Evolution of pathogenicity and sexual reproduction in eight Candida genomes.</title>
        <authorList>
            <person name="Butler G."/>
            <person name="Rasmussen M.D."/>
            <person name="Lin M.F."/>
            <person name="Santos M.A."/>
            <person name="Sakthikumar S."/>
            <person name="Munro C.A."/>
            <person name="Rheinbay E."/>
            <person name="Grabherr M."/>
            <person name="Forche A."/>
            <person name="Reedy J.L."/>
            <person name="Agrafioti I."/>
            <person name="Arnaud M.B."/>
            <person name="Bates S."/>
            <person name="Brown A.J."/>
            <person name="Brunke S."/>
            <person name="Costanzo M.C."/>
            <person name="Fitzpatrick D.A."/>
            <person name="de Groot P.W."/>
            <person name="Harris D."/>
            <person name="Hoyer L.L."/>
            <person name="Hube B."/>
            <person name="Klis F.M."/>
            <person name="Kodira C."/>
            <person name="Lennard N."/>
            <person name="Logue M.E."/>
            <person name="Martin R."/>
            <person name="Neiman A.M."/>
            <person name="Nikolaou E."/>
            <person name="Quail M.A."/>
            <person name="Quinn J."/>
            <person name="Santos M.C."/>
            <person name="Schmitzberger F.F."/>
            <person name="Sherlock G."/>
            <person name="Shah P."/>
            <person name="Silverstein K.A."/>
            <person name="Skrzypek M.S."/>
            <person name="Soll D."/>
            <person name="Staggs R."/>
            <person name="Stansfield I."/>
            <person name="Stumpf M.P."/>
            <person name="Sudbery P.E."/>
            <person name="Srikantha T."/>
            <person name="Zeng Q."/>
            <person name="Berman J."/>
            <person name="Berriman M."/>
            <person name="Heitman J."/>
            <person name="Gow N.A."/>
            <person name="Lorenz M.C."/>
            <person name="Birren B.W."/>
            <person name="Kellis M."/>
            <person name="Cuomo C.A."/>
        </authorList>
    </citation>
    <scope>NUCLEOTIDE SEQUENCE [LARGE SCALE GENOMIC DNA]</scope>
    <source>
        <strain evidence="2 3">ATCC 42720</strain>
    </source>
</reference>